<feature type="domain" description="Cupin type-2" evidence="2">
    <location>
        <begin position="256"/>
        <end position="319"/>
    </location>
</feature>
<evidence type="ECO:0000313" key="4">
    <source>
        <dbReference type="Proteomes" id="UP000614272"/>
    </source>
</evidence>
<protein>
    <submittedName>
        <fullName evidence="3">Cupin</fullName>
    </submittedName>
</protein>
<dbReference type="SUPFAM" id="SSF51182">
    <property type="entry name" value="RmlC-like cupins"/>
    <property type="match status" value="1"/>
</dbReference>
<organism evidence="3 4">
    <name type="scientific">Lacimicrobium alkaliphilum</name>
    <dbReference type="NCBI Taxonomy" id="1526571"/>
    <lineage>
        <taxon>Bacteria</taxon>
        <taxon>Pseudomonadati</taxon>
        <taxon>Pseudomonadota</taxon>
        <taxon>Gammaproteobacteria</taxon>
        <taxon>Alteromonadales</taxon>
        <taxon>Alteromonadaceae</taxon>
        <taxon>Lacimicrobium</taxon>
    </lineage>
</organism>
<dbReference type="RefSeq" id="WP_099035605.1">
    <property type="nucleotide sequence ID" value="NZ_BMGJ01000003.1"/>
</dbReference>
<dbReference type="Pfam" id="PF07883">
    <property type="entry name" value="Cupin_2"/>
    <property type="match status" value="2"/>
</dbReference>
<dbReference type="EMBL" id="BMGJ01000003">
    <property type="protein sequence ID" value="GGD58380.1"/>
    <property type="molecule type" value="Genomic_DNA"/>
</dbReference>
<evidence type="ECO:0000313" key="3">
    <source>
        <dbReference type="EMBL" id="GGD58380.1"/>
    </source>
</evidence>
<comment type="caution">
    <text evidence="3">The sequence shown here is derived from an EMBL/GenBank/DDBJ whole genome shotgun (WGS) entry which is preliminary data.</text>
</comment>
<dbReference type="Proteomes" id="UP000614272">
    <property type="component" value="Unassembled WGS sequence"/>
</dbReference>
<proteinExistence type="predicted"/>
<dbReference type="InterPro" id="IPR051610">
    <property type="entry name" value="GPI/OXD"/>
</dbReference>
<keyword evidence="1" id="KW-0479">Metal-binding</keyword>
<dbReference type="PANTHER" id="PTHR35848">
    <property type="entry name" value="OXALATE-BINDING PROTEIN"/>
    <property type="match status" value="1"/>
</dbReference>
<reference evidence="4" key="1">
    <citation type="journal article" date="2019" name="Int. J. Syst. Evol. Microbiol.">
        <title>The Global Catalogue of Microorganisms (GCM) 10K type strain sequencing project: providing services to taxonomists for standard genome sequencing and annotation.</title>
        <authorList>
            <consortium name="The Broad Institute Genomics Platform"/>
            <consortium name="The Broad Institute Genome Sequencing Center for Infectious Disease"/>
            <person name="Wu L."/>
            <person name="Ma J."/>
        </authorList>
    </citation>
    <scope>NUCLEOTIDE SEQUENCE [LARGE SCALE GENOMIC DNA]</scope>
    <source>
        <strain evidence="4">CGMCC 1.12923</strain>
    </source>
</reference>
<keyword evidence="4" id="KW-1185">Reference proteome</keyword>
<dbReference type="InterPro" id="IPR011051">
    <property type="entry name" value="RmlC_Cupin_sf"/>
</dbReference>
<evidence type="ECO:0000259" key="2">
    <source>
        <dbReference type="Pfam" id="PF07883"/>
    </source>
</evidence>
<gene>
    <name evidence="3" type="ORF">GCM10011357_12090</name>
</gene>
<evidence type="ECO:0000256" key="1">
    <source>
        <dbReference type="ARBA" id="ARBA00022723"/>
    </source>
</evidence>
<dbReference type="InterPro" id="IPR014710">
    <property type="entry name" value="RmlC-like_jellyroll"/>
</dbReference>
<accession>A0ABQ1R4W8</accession>
<sequence length="333" mass="36423">MKSVQQRLVRYSDLIPCKNAFIDTRSPGSDKKENFTIIGPGVSENPDQHIHITVAHGFNIGGARQPPGCLNSQHSHLTEEFFVVERGQWAFTSGVNADDGRVVLNEGDVISIPMDIFRGFENVGNDLGYLYAVLGGDDPGRVLWVPSVFEMARVYGLILLENGALVDTRAGQKVPEGVRPMPVTSEEQVKAHRIVTDDDLEKVVLRYNAFDWHADSALVRNSDAQEAPLVGPASEAEQLGESNLNWEHGFAVRALKLPAGAAIAAHTRAEEEVLMVHQGELSVSTGGETIILRKSDNFTTPIGAVRQFENTGDQPCVVYITRRGNQPQAPIFC</sequence>
<dbReference type="InterPro" id="IPR013096">
    <property type="entry name" value="Cupin_2"/>
</dbReference>
<dbReference type="Gene3D" id="2.60.120.10">
    <property type="entry name" value="Jelly Rolls"/>
    <property type="match status" value="2"/>
</dbReference>
<feature type="domain" description="Cupin type-2" evidence="2">
    <location>
        <begin position="66"/>
        <end position="126"/>
    </location>
</feature>
<name>A0ABQ1R4W8_9ALTE</name>